<evidence type="ECO:0000259" key="3">
    <source>
        <dbReference type="Pfam" id="PF18156"/>
    </source>
</evidence>
<accession>A0ABW1M728</accession>
<evidence type="ECO:0008006" key="6">
    <source>
        <dbReference type="Google" id="ProtNLM"/>
    </source>
</evidence>
<dbReference type="RefSeq" id="WP_386403581.1">
    <property type="nucleotide sequence ID" value="NZ_JBHSPT010000081.1"/>
</dbReference>
<dbReference type="EMBL" id="JBHSPT010000081">
    <property type="protein sequence ID" value="MFC6059385.1"/>
    <property type="molecule type" value="Genomic_DNA"/>
</dbReference>
<feature type="region of interest" description="Disordered" evidence="1">
    <location>
        <begin position="1"/>
        <end position="21"/>
    </location>
</feature>
<gene>
    <name evidence="4" type="ORF">ACFP50_29455</name>
</gene>
<dbReference type="Pfam" id="PF18156">
    <property type="entry name" value="pPIWI_RE_Y"/>
    <property type="match status" value="1"/>
</dbReference>
<name>A0ABW1M728_9ACTN</name>
<comment type="caution">
    <text evidence="4">The sequence shown here is derived from an EMBL/GenBank/DDBJ whole genome shotgun (WGS) entry which is preliminary data.</text>
</comment>
<evidence type="ECO:0000313" key="5">
    <source>
        <dbReference type="Proteomes" id="UP001596242"/>
    </source>
</evidence>
<proteinExistence type="predicted"/>
<protein>
    <recommendedName>
        <fullName evidence="6">REase associating with pPIWI RE domain-containing protein</fullName>
    </recommendedName>
</protein>
<sequence length="392" mass="43373">MTQEPSQAERRPSTVGASAGAPTAKLVGDLTTTALRAARAFATRHEEPAAWREVSRMHGVFLSLLPPAAAPPTPSDLIAALRHPMRAWVPLRWDLVPSELGSFSVLGHDDLLTGEAIEYGSDYSEALFENHEAGIDWVPRWAQQTFEKVERSVYLVLSSAGQNEYVATRQMLIEVPAGTVEQVSDELNERGALHTEAYEPLPPDRQFVSGQNAWYVPCPVCRWPMHVRGSLLACRYPQHVGQFTITQEHDAGGAPRVRGPLPALAVHAAETVCLHEAVWRYVTVPGITEVSLMGWLAEQAGIDGDAITKWPHKDRWDISVRAGSSVFEVDLKDTRSPSQIVARPPRARHVVLPDYRSWQVAQLRRSLPAGRYEVRTVRAFKALVGKALKEAQ</sequence>
<dbReference type="InterPro" id="IPR040828">
    <property type="entry name" value="pPIWI_RE_REase"/>
</dbReference>
<dbReference type="Pfam" id="PF18154">
    <property type="entry name" value="pPIWI_RE_REase"/>
    <property type="match status" value="1"/>
</dbReference>
<feature type="domain" description="REase associating with pPIWI RE" evidence="2">
    <location>
        <begin position="286"/>
        <end position="391"/>
    </location>
</feature>
<keyword evidence="5" id="KW-1185">Reference proteome</keyword>
<evidence type="ECO:0000313" key="4">
    <source>
        <dbReference type="EMBL" id="MFC6059385.1"/>
    </source>
</evidence>
<evidence type="ECO:0000259" key="2">
    <source>
        <dbReference type="Pfam" id="PF18154"/>
    </source>
</evidence>
<reference evidence="5" key="1">
    <citation type="journal article" date="2019" name="Int. J. Syst. Evol. Microbiol.">
        <title>The Global Catalogue of Microorganisms (GCM) 10K type strain sequencing project: providing services to taxonomists for standard genome sequencing and annotation.</title>
        <authorList>
            <consortium name="The Broad Institute Genomics Platform"/>
            <consortium name="The Broad Institute Genome Sequencing Center for Infectious Disease"/>
            <person name="Wu L."/>
            <person name="Ma J."/>
        </authorList>
    </citation>
    <scope>NUCLEOTIDE SEQUENCE [LARGE SCALE GENOMIC DNA]</scope>
    <source>
        <strain evidence="5">JCM 12763</strain>
    </source>
</reference>
<feature type="domain" description="pPIWI-RE three-gene island" evidence="3">
    <location>
        <begin position="28"/>
        <end position="179"/>
    </location>
</feature>
<dbReference type="InterPro" id="IPR041191">
    <property type="entry name" value="pPIWI_RE_Y"/>
</dbReference>
<organism evidence="4 5">
    <name type="scientific">Streptomyces pratens</name>
    <dbReference type="NCBI Taxonomy" id="887456"/>
    <lineage>
        <taxon>Bacteria</taxon>
        <taxon>Bacillati</taxon>
        <taxon>Actinomycetota</taxon>
        <taxon>Actinomycetes</taxon>
        <taxon>Kitasatosporales</taxon>
        <taxon>Streptomycetaceae</taxon>
        <taxon>Streptomyces</taxon>
    </lineage>
</organism>
<dbReference type="Proteomes" id="UP001596242">
    <property type="component" value="Unassembled WGS sequence"/>
</dbReference>
<evidence type="ECO:0000256" key="1">
    <source>
        <dbReference type="SAM" id="MobiDB-lite"/>
    </source>
</evidence>